<dbReference type="AlphaFoldDB" id="A0A837DCA6"/>
<feature type="compositionally biased region" description="Low complexity" evidence="1">
    <location>
        <begin position="40"/>
        <end position="54"/>
    </location>
</feature>
<protein>
    <submittedName>
        <fullName evidence="2">Uncharacterized protein</fullName>
    </submittedName>
</protein>
<dbReference type="EMBL" id="JRZE01000002">
    <property type="protein sequence ID" value="KHF45473.1"/>
    <property type="molecule type" value="Genomic_DNA"/>
</dbReference>
<sequence>MHAPAGRGCRGRSAGRPRSPRVDDHTRTTVGPPDGHTPQPARSDTPPSASPSPTGRACPDEVPLGPAAFVDVRQTPSNWRPFGRAEHLIGSNYRLPGGAKRRQSEATE</sequence>
<name>A0A837DCA6_9PSEU</name>
<organism evidence="2 3">
    <name type="scientific">Saccharomonospora viridis</name>
    <dbReference type="NCBI Taxonomy" id="1852"/>
    <lineage>
        <taxon>Bacteria</taxon>
        <taxon>Bacillati</taxon>
        <taxon>Actinomycetota</taxon>
        <taxon>Actinomycetes</taxon>
        <taxon>Pseudonocardiales</taxon>
        <taxon>Pseudonocardiaceae</taxon>
        <taxon>Saccharomonospora</taxon>
    </lineage>
</organism>
<proteinExistence type="predicted"/>
<evidence type="ECO:0000256" key="1">
    <source>
        <dbReference type="SAM" id="MobiDB-lite"/>
    </source>
</evidence>
<dbReference type="Proteomes" id="UP000030848">
    <property type="component" value="Unassembled WGS sequence"/>
</dbReference>
<reference evidence="2 3" key="1">
    <citation type="submission" date="2014-10" db="EMBL/GenBank/DDBJ databases">
        <title>Genome sequence of Micropolyspora internatus JCM3315.</title>
        <authorList>
            <person name="Shin S.-K."/>
            <person name="Yi H."/>
        </authorList>
    </citation>
    <scope>NUCLEOTIDE SEQUENCE [LARGE SCALE GENOMIC DNA]</scope>
    <source>
        <strain evidence="2 3">JCM 3315</strain>
    </source>
</reference>
<accession>A0A837DCA6</accession>
<evidence type="ECO:0000313" key="3">
    <source>
        <dbReference type="Proteomes" id="UP000030848"/>
    </source>
</evidence>
<comment type="caution">
    <text evidence="2">The sequence shown here is derived from an EMBL/GenBank/DDBJ whole genome shotgun (WGS) entry which is preliminary data.</text>
</comment>
<gene>
    <name evidence="2" type="ORF">MINT15_06900</name>
</gene>
<feature type="compositionally biased region" description="Basic residues" evidence="1">
    <location>
        <begin position="9"/>
        <end position="19"/>
    </location>
</feature>
<feature type="region of interest" description="Disordered" evidence="1">
    <location>
        <begin position="1"/>
        <end position="108"/>
    </location>
</feature>
<evidence type="ECO:0000313" key="2">
    <source>
        <dbReference type="EMBL" id="KHF45473.1"/>
    </source>
</evidence>